<accession>A0A426RF80</accession>
<keyword evidence="4" id="KW-1185">Reference proteome</keyword>
<feature type="transmembrane region" description="Helical" evidence="1">
    <location>
        <begin position="272"/>
        <end position="287"/>
    </location>
</feature>
<evidence type="ECO:0000313" key="4">
    <source>
        <dbReference type="Proteomes" id="UP000286990"/>
    </source>
</evidence>
<dbReference type="RefSeq" id="WP_125224040.1">
    <property type="nucleotide sequence ID" value="NZ_QUSX01000004.1"/>
</dbReference>
<evidence type="ECO:0000313" key="3">
    <source>
        <dbReference type="EMBL" id="RRQ47628.1"/>
    </source>
</evidence>
<evidence type="ECO:0000259" key="2">
    <source>
        <dbReference type="Pfam" id="PF14258"/>
    </source>
</evidence>
<dbReference type="AlphaFoldDB" id="A0A426RF80"/>
<gene>
    <name evidence="3" type="ORF">DZC72_16725</name>
</gene>
<sequence length="406" mass="46958">MRKKGISYIVTAIILIAGLLLLQYNKPKSINWFESYVSTHKIPYGTFVINDLLENLLFKEKVQQVHIPPFEFLADIQSKKGIYAFVNNGVFFEEAELNRLLEWTAEGNTLFIASEGFEETLRDTLGFELGTRYAGFEVTQNQEHRLVNPKLKSGKSYPYKKESFVTVFEALDTIKSVALATVELLEEGNDKKSKDVTAIKSPFGKGEIILSTFPKAFTNYFILEEDNREYTAGLVSYFGQAEHIYMDNYYKSGKSFYTSPMYIFLNTKELKWAYYLVLIGGLVYIIFEGKRKQRPIPVVKPLQNQTLAFTRTISDMYFEKGDRKSIAEHKINYFLHDIRSRYYLGNVTKEEEFYKNVSARSGNSLEETKSLFKLMDELRSSDQVSEHQLKQLNNLIQKFKSNNDGK</sequence>
<dbReference type="EMBL" id="QUSX01000004">
    <property type="protein sequence ID" value="RRQ47628.1"/>
    <property type="molecule type" value="Genomic_DNA"/>
</dbReference>
<organism evidence="3 4">
    <name type="scientific">Maribacter algicola</name>
    <dbReference type="NCBI Taxonomy" id="2498892"/>
    <lineage>
        <taxon>Bacteria</taxon>
        <taxon>Pseudomonadati</taxon>
        <taxon>Bacteroidota</taxon>
        <taxon>Flavobacteriia</taxon>
        <taxon>Flavobacteriales</taxon>
        <taxon>Flavobacteriaceae</taxon>
        <taxon>Maribacter</taxon>
    </lineage>
</organism>
<proteinExistence type="predicted"/>
<dbReference type="InterPro" id="IPR025646">
    <property type="entry name" value="DUF4350"/>
</dbReference>
<name>A0A426RF80_9FLAO</name>
<dbReference type="Pfam" id="PF14258">
    <property type="entry name" value="DUF4350"/>
    <property type="match status" value="1"/>
</dbReference>
<protein>
    <submittedName>
        <fullName evidence="3">DUF4350 domain-containing protein</fullName>
    </submittedName>
</protein>
<reference evidence="4" key="1">
    <citation type="submission" date="2018-12" db="EMBL/GenBank/DDBJ databases">
        <title>Maribacter lutimaris sp. nov., isolated from marine sediment.</title>
        <authorList>
            <person name="Kim K.K."/>
        </authorList>
    </citation>
    <scope>NUCLEOTIDE SEQUENCE [LARGE SCALE GENOMIC DNA]</scope>
    <source>
        <strain evidence="4">PoM-212</strain>
    </source>
</reference>
<dbReference type="OrthoDB" id="1111222at2"/>
<keyword evidence="1" id="KW-1133">Transmembrane helix</keyword>
<comment type="caution">
    <text evidence="3">The sequence shown here is derived from an EMBL/GenBank/DDBJ whole genome shotgun (WGS) entry which is preliminary data.</text>
</comment>
<keyword evidence="1" id="KW-0472">Membrane</keyword>
<feature type="transmembrane region" description="Helical" evidence="1">
    <location>
        <begin position="7"/>
        <end position="24"/>
    </location>
</feature>
<dbReference type="Proteomes" id="UP000286990">
    <property type="component" value="Unassembled WGS sequence"/>
</dbReference>
<feature type="domain" description="DUF4350" evidence="2">
    <location>
        <begin position="40"/>
        <end position="235"/>
    </location>
</feature>
<evidence type="ECO:0000256" key="1">
    <source>
        <dbReference type="SAM" id="Phobius"/>
    </source>
</evidence>
<keyword evidence="1" id="KW-0812">Transmembrane</keyword>